<sequence length="477" mass="53884">MQLDAIVKYDKMESHENHYNVCLWTAPWVDSDTFEEINLKIDAEIGKVNKSSASFQLHRIIVEHSFEKAPTPHIRNALLETLRDIQNDLIRLSACAYRILCKEFGIIELPHVCIVDHIGRRIDPETFDSSRIMNIVQAANDTAQVLENEEEMKQRMKNANKLFENGSYLEAAQAFSQLLSRWKTSTQISFNLAVVLQTLDEHYFSIPYMIRVIEMVDEDTVAHNVLTSICHSNEPQAVISAYEKLVAQYPSHVHARHCLASLTNNAKTASPEYVQAVFDQLADTFDDKLVNHLEYRVPWLLVDALLKHEPTLDLQKFSVLDIGCGTGLCGILLKRFASRLIGVDLSSKMIQKAQATGVYDELKETSFVLYLQEQAPNAFRLIVAADVWIYVGVLEETFKLCHNALEEGGWLLFSIEALSGGTDGVKLATSGRFQHSVAYVAQLSLQTGFRIVTQESVSLRNESLHSTEGYIFVLCKK</sequence>
<dbReference type="PANTHER" id="PTHR43861:SF1">
    <property type="entry name" value="TRANS-ACONITATE 2-METHYLTRANSFERASE"/>
    <property type="match status" value="1"/>
</dbReference>
<proteinExistence type="predicted"/>
<dbReference type="CDD" id="cd02440">
    <property type="entry name" value="AdoMet_MTases"/>
    <property type="match status" value="1"/>
</dbReference>
<dbReference type="EMBL" id="FR824118">
    <property type="protein sequence ID" value="CCA19541.1"/>
    <property type="molecule type" value="Genomic_DNA"/>
</dbReference>
<protein>
    <submittedName>
        <fullName evidence="2">Uncharacterized protein AlNc14C73G4967</fullName>
    </submittedName>
</protein>
<evidence type="ECO:0000313" key="2">
    <source>
        <dbReference type="EMBL" id="CCA19541.1"/>
    </source>
</evidence>
<dbReference type="SUPFAM" id="SSF48452">
    <property type="entry name" value="TPR-like"/>
    <property type="match status" value="1"/>
</dbReference>
<gene>
    <name evidence="2" type="primary">AlNc14C73G4967</name>
    <name evidence="2" type="ORF">ALNC14_056840</name>
</gene>
<dbReference type="InterPro" id="IPR029063">
    <property type="entry name" value="SAM-dependent_MTases_sf"/>
</dbReference>
<dbReference type="Gene3D" id="3.40.50.150">
    <property type="entry name" value="Vaccinia Virus protein VP39"/>
    <property type="match status" value="1"/>
</dbReference>
<dbReference type="HOGENOM" id="CLU_034833_2_0_1"/>
<dbReference type="Gene3D" id="1.25.40.10">
    <property type="entry name" value="Tetratricopeptide repeat domain"/>
    <property type="match status" value="1"/>
</dbReference>
<dbReference type="PANTHER" id="PTHR43861">
    <property type="entry name" value="TRANS-ACONITATE 2-METHYLTRANSFERASE-RELATED"/>
    <property type="match status" value="1"/>
</dbReference>
<dbReference type="InterPro" id="IPR011990">
    <property type="entry name" value="TPR-like_helical_dom_sf"/>
</dbReference>
<accession>F0WEB0</accession>
<dbReference type="SUPFAM" id="SSF53335">
    <property type="entry name" value="S-adenosyl-L-methionine-dependent methyltransferases"/>
    <property type="match status" value="1"/>
</dbReference>
<organism evidence="2">
    <name type="scientific">Albugo laibachii Nc14</name>
    <dbReference type="NCBI Taxonomy" id="890382"/>
    <lineage>
        <taxon>Eukaryota</taxon>
        <taxon>Sar</taxon>
        <taxon>Stramenopiles</taxon>
        <taxon>Oomycota</taxon>
        <taxon>Peronosporomycetes</taxon>
        <taxon>Albuginales</taxon>
        <taxon>Albuginaceae</taxon>
        <taxon>Albugo</taxon>
    </lineage>
</organism>
<dbReference type="AlphaFoldDB" id="F0WEB0"/>
<feature type="coiled-coil region" evidence="1">
    <location>
        <begin position="139"/>
        <end position="166"/>
    </location>
</feature>
<reference evidence="2" key="1">
    <citation type="journal article" date="2011" name="PLoS Biol.">
        <title>Gene gain and loss during evolution of obligate parasitism in the white rust pathogen of Arabidopsis thaliana.</title>
        <authorList>
            <person name="Kemen E."/>
            <person name="Gardiner A."/>
            <person name="Schultz-Larsen T."/>
            <person name="Kemen A.C."/>
            <person name="Balmuth A.L."/>
            <person name="Robert-Seilaniantz A."/>
            <person name="Bailey K."/>
            <person name="Holub E."/>
            <person name="Studholme D.J."/>
            <person name="Maclean D."/>
            <person name="Jones J.D."/>
        </authorList>
    </citation>
    <scope>NUCLEOTIDE SEQUENCE</scope>
</reference>
<dbReference type="Pfam" id="PF13489">
    <property type="entry name" value="Methyltransf_23"/>
    <property type="match status" value="1"/>
</dbReference>
<reference evidence="2" key="2">
    <citation type="submission" date="2011-02" db="EMBL/GenBank/DDBJ databases">
        <authorList>
            <person name="MacLean D."/>
        </authorList>
    </citation>
    <scope>NUCLEOTIDE SEQUENCE</scope>
</reference>
<name>F0WEB0_9STRA</name>
<keyword evidence="1" id="KW-0175">Coiled coil</keyword>
<evidence type="ECO:0000256" key="1">
    <source>
        <dbReference type="SAM" id="Coils"/>
    </source>
</evidence>